<dbReference type="Pfam" id="PF13795">
    <property type="entry name" value="HupE_UreJ_2"/>
    <property type="match status" value="1"/>
</dbReference>
<proteinExistence type="predicted"/>
<feature type="transmembrane region" description="Helical" evidence="1">
    <location>
        <begin position="137"/>
        <end position="154"/>
    </location>
</feature>
<dbReference type="Proteomes" id="UP001501842">
    <property type="component" value="Unassembled WGS sequence"/>
</dbReference>
<evidence type="ECO:0000313" key="3">
    <source>
        <dbReference type="Proteomes" id="UP001501842"/>
    </source>
</evidence>
<dbReference type="RefSeq" id="WP_344456485.1">
    <property type="nucleotide sequence ID" value="NZ_BAAATZ010000033.1"/>
</dbReference>
<feature type="transmembrane region" description="Helical" evidence="1">
    <location>
        <begin position="12"/>
        <end position="36"/>
    </location>
</feature>
<keyword evidence="1" id="KW-1133">Transmembrane helix</keyword>
<organism evidence="2 3">
    <name type="scientific">Actinocorallia aurantiaca</name>
    <dbReference type="NCBI Taxonomy" id="46204"/>
    <lineage>
        <taxon>Bacteria</taxon>
        <taxon>Bacillati</taxon>
        <taxon>Actinomycetota</taxon>
        <taxon>Actinomycetes</taxon>
        <taxon>Streptosporangiales</taxon>
        <taxon>Thermomonosporaceae</taxon>
        <taxon>Actinocorallia</taxon>
    </lineage>
</organism>
<keyword evidence="1" id="KW-0472">Membrane</keyword>
<reference evidence="3" key="1">
    <citation type="journal article" date="2019" name="Int. J. Syst. Evol. Microbiol.">
        <title>The Global Catalogue of Microorganisms (GCM) 10K type strain sequencing project: providing services to taxonomists for standard genome sequencing and annotation.</title>
        <authorList>
            <consortium name="The Broad Institute Genomics Platform"/>
            <consortium name="The Broad Institute Genome Sequencing Center for Infectious Disease"/>
            <person name="Wu L."/>
            <person name="Ma J."/>
        </authorList>
    </citation>
    <scope>NUCLEOTIDE SEQUENCE [LARGE SCALE GENOMIC DNA]</scope>
    <source>
        <strain evidence="3">JCM 8201</strain>
    </source>
</reference>
<feature type="transmembrane region" description="Helical" evidence="1">
    <location>
        <begin position="86"/>
        <end position="105"/>
    </location>
</feature>
<dbReference type="EMBL" id="BAAATZ010000033">
    <property type="protein sequence ID" value="GAA2736871.1"/>
    <property type="molecule type" value="Genomic_DNA"/>
</dbReference>
<protein>
    <recommendedName>
        <fullName evidence="4">HupE/UreJ protein</fullName>
    </recommendedName>
</protein>
<feature type="transmembrane region" description="Helical" evidence="1">
    <location>
        <begin position="111"/>
        <end position="130"/>
    </location>
</feature>
<comment type="caution">
    <text evidence="2">The sequence shown here is derived from an EMBL/GenBank/DDBJ whole genome shotgun (WGS) entry which is preliminary data.</text>
</comment>
<evidence type="ECO:0000256" key="1">
    <source>
        <dbReference type="SAM" id="Phobius"/>
    </source>
</evidence>
<accession>A0ABP6H688</accession>
<keyword evidence="1" id="KW-0812">Transmembrane</keyword>
<dbReference type="InterPro" id="IPR032809">
    <property type="entry name" value="Put_HupE_UreJ"/>
</dbReference>
<evidence type="ECO:0000313" key="2">
    <source>
        <dbReference type="EMBL" id="GAA2736871.1"/>
    </source>
</evidence>
<keyword evidence="3" id="KW-1185">Reference proteome</keyword>
<gene>
    <name evidence="2" type="ORF">GCM10010439_65050</name>
</gene>
<evidence type="ECO:0008006" key="4">
    <source>
        <dbReference type="Google" id="ProtNLM"/>
    </source>
</evidence>
<sequence length="359" mass="38606">MNIRGCLVPTFGRGLLAVGGVGLLAAVLIVVVPAAAYAHGVGGTGESVRSFFWSGLFHMLGGWDHLLFVAGVVLLAGTVRRSAQMISLFALGHSSTLIVATLAGWRLDPLLVDVVIVLSLVFVGVVGWIGRPRNWRWFAACVVGFGLVHGLGLSTRLQDAGLPEGVWDRLARTVVFNIGVEVGQLLALGLMVWVGSAWSRRVPWAHTRKAAHGVLAGIGLVTAVLLSFGVLDATGEEELTAFGGCQVRIRTETYPEAGTRLPKDFYEPSETPPMEGFGRMLGEHLVVVYYRPDLPADQLSALRAFVTGDERVVAGPAPEQREAFKALNLFQTLLCDDLDLETARKFTDNWLPDTPAEGQ</sequence>
<name>A0ABP6H688_9ACTN</name>
<feature type="transmembrane region" description="Helical" evidence="1">
    <location>
        <begin position="174"/>
        <end position="198"/>
    </location>
</feature>
<feature type="transmembrane region" description="Helical" evidence="1">
    <location>
        <begin position="56"/>
        <end position="79"/>
    </location>
</feature>
<feature type="transmembrane region" description="Helical" evidence="1">
    <location>
        <begin position="210"/>
        <end position="231"/>
    </location>
</feature>